<dbReference type="Proteomes" id="UP001642487">
    <property type="component" value="Chromosome 10"/>
</dbReference>
<accession>A0ABP0XT83</accession>
<evidence type="ECO:0000313" key="3">
    <source>
        <dbReference type="Proteomes" id="UP001642487"/>
    </source>
</evidence>
<dbReference type="EMBL" id="OZ021744">
    <property type="protein sequence ID" value="CAK9311370.1"/>
    <property type="molecule type" value="Genomic_DNA"/>
</dbReference>
<evidence type="ECO:0000256" key="1">
    <source>
        <dbReference type="SAM" id="MobiDB-lite"/>
    </source>
</evidence>
<keyword evidence="3" id="KW-1185">Reference proteome</keyword>
<evidence type="ECO:0000313" key="2">
    <source>
        <dbReference type="EMBL" id="CAK9311370.1"/>
    </source>
</evidence>
<gene>
    <name evidence="2" type="ORF">CITCOLO1_LOCUS3029</name>
</gene>
<reference evidence="2 3" key="1">
    <citation type="submission" date="2024-03" db="EMBL/GenBank/DDBJ databases">
        <authorList>
            <person name="Gkanogiannis A."/>
            <person name="Becerra Lopez-Lavalle L."/>
        </authorList>
    </citation>
    <scope>NUCLEOTIDE SEQUENCE [LARGE SCALE GENOMIC DNA]</scope>
</reference>
<protein>
    <submittedName>
        <fullName evidence="2">Uncharacterized protein</fullName>
    </submittedName>
</protein>
<feature type="region of interest" description="Disordered" evidence="1">
    <location>
        <begin position="108"/>
        <end position="127"/>
    </location>
</feature>
<proteinExistence type="predicted"/>
<name>A0ABP0XT83_9ROSI</name>
<feature type="compositionally biased region" description="Gly residues" evidence="1">
    <location>
        <begin position="117"/>
        <end position="127"/>
    </location>
</feature>
<organism evidence="2 3">
    <name type="scientific">Citrullus colocynthis</name>
    <name type="common">colocynth</name>
    <dbReference type="NCBI Taxonomy" id="252529"/>
    <lineage>
        <taxon>Eukaryota</taxon>
        <taxon>Viridiplantae</taxon>
        <taxon>Streptophyta</taxon>
        <taxon>Embryophyta</taxon>
        <taxon>Tracheophyta</taxon>
        <taxon>Spermatophyta</taxon>
        <taxon>Magnoliopsida</taxon>
        <taxon>eudicotyledons</taxon>
        <taxon>Gunneridae</taxon>
        <taxon>Pentapetalae</taxon>
        <taxon>rosids</taxon>
        <taxon>fabids</taxon>
        <taxon>Cucurbitales</taxon>
        <taxon>Cucurbitaceae</taxon>
        <taxon>Benincaseae</taxon>
        <taxon>Citrullus</taxon>
    </lineage>
</organism>
<sequence length="127" mass="14664">MRSEQYCHVIITEICDGDFRLPFPTNLILSPTVKRKQIKIKNPEENFVNFELSWFWVHFSKSHSRSSCGGVSSSSIISANHWLHFASFLIPRRKCQRNFQKESKLKNVAESSSGWPSFGGGMKKNRK</sequence>